<gene>
    <name evidence="12" type="ORF">CfE428DRAFT_2591</name>
</gene>
<dbReference type="PROSITE" id="PS50109">
    <property type="entry name" value="HIS_KIN"/>
    <property type="match status" value="1"/>
</dbReference>
<dbReference type="InterPro" id="IPR000014">
    <property type="entry name" value="PAS"/>
</dbReference>
<dbReference type="InterPro" id="IPR005467">
    <property type="entry name" value="His_kinase_dom"/>
</dbReference>
<dbReference type="SUPFAM" id="SSF47384">
    <property type="entry name" value="Homodimeric domain of signal transducing histidine kinase"/>
    <property type="match status" value="1"/>
</dbReference>
<feature type="domain" description="PAS" evidence="10">
    <location>
        <begin position="22"/>
        <end position="93"/>
    </location>
</feature>
<dbReference type="PANTHER" id="PTHR43047">
    <property type="entry name" value="TWO-COMPONENT HISTIDINE PROTEIN KINASE"/>
    <property type="match status" value="1"/>
</dbReference>
<accession>B4D0Z0</accession>
<evidence type="ECO:0000313" key="13">
    <source>
        <dbReference type="Proteomes" id="UP000005824"/>
    </source>
</evidence>
<evidence type="ECO:0000256" key="2">
    <source>
        <dbReference type="ARBA" id="ARBA00012438"/>
    </source>
</evidence>
<feature type="region of interest" description="Disordered" evidence="7">
    <location>
        <begin position="381"/>
        <end position="402"/>
    </location>
</feature>
<dbReference type="CDD" id="cd00082">
    <property type="entry name" value="HisKA"/>
    <property type="match status" value="1"/>
</dbReference>
<dbReference type="EC" id="2.7.13.3" evidence="2"/>
<dbReference type="CDD" id="cd00130">
    <property type="entry name" value="PAS"/>
    <property type="match status" value="1"/>
</dbReference>
<reference evidence="12 13" key="1">
    <citation type="journal article" date="2011" name="J. Bacteriol.">
        <title>Genome sequence of Chthoniobacter flavus Ellin428, an aerobic heterotrophic soil bacterium.</title>
        <authorList>
            <person name="Kant R."/>
            <person name="van Passel M.W."/>
            <person name="Palva A."/>
            <person name="Lucas S."/>
            <person name="Lapidus A."/>
            <person name="Glavina Del Rio T."/>
            <person name="Dalin E."/>
            <person name="Tice H."/>
            <person name="Bruce D."/>
            <person name="Goodwin L."/>
            <person name="Pitluck S."/>
            <person name="Larimer F.W."/>
            <person name="Land M.L."/>
            <person name="Hauser L."/>
            <person name="Sangwan P."/>
            <person name="de Vos W.M."/>
            <person name="Janssen P.H."/>
            <person name="Smidt H."/>
        </authorList>
    </citation>
    <scope>NUCLEOTIDE SEQUENCE [LARGE SCALE GENOMIC DNA]</scope>
    <source>
        <strain evidence="12 13">Ellin428</strain>
    </source>
</reference>
<proteinExistence type="predicted"/>
<dbReference type="InterPro" id="IPR001789">
    <property type="entry name" value="Sig_transdc_resp-reg_receiver"/>
</dbReference>
<evidence type="ECO:0000259" key="8">
    <source>
        <dbReference type="PROSITE" id="PS50109"/>
    </source>
</evidence>
<evidence type="ECO:0000259" key="9">
    <source>
        <dbReference type="PROSITE" id="PS50110"/>
    </source>
</evidence>
<feature type="domain" description="Histidine kinase" evidence="8">
    <location>
        <begin position="165"/>
        <end position="381"/>
    </location>
</feature>
<dbReference type="InterPro" id="IPR004358">
    <property type="entry name" value="Sig_transdc_His_kin-like_C"/>
</dbReference>
<dbReference type="AlphaFoldDB" id="B4D0Z0"/>
<dbReference type="SMART" id="SM00091">
    <property type="entry name" value="PAS"/>
    <property type="match status" value="1"/>
</dbReference>
<dbReference type="Gene3D" id="3.40.50.2300">
    <property type="match status" value="1"/>
</dbReference>
<evidence type="ECO:0000256" key="7">
    <source>
        <dbReference type="SAM" id="MobiDB-lite"/>
    </source>
</evidence>
<dbReference type="PROSITE" id="PS50112">
    <property type="entry name" value="PAS"/>
    <property type="match status" value="1"/>
</dbReference>
<dbReference type="EMBL" id="ABVL01000006">
    <property type="protein sequence ID" value="EDY20002.1"/>
    <property type="molecule type" value="Genomic_DNA"/>
</dbReference>
<dbReference type="InterPro" id="IPR000700">
    <property type="entry name" value="PAS-assoc_C"/>
</dbReference>
<dbReference type="InterPro" id="IPR013656">
    <property type="entry name" value="PAS_4"/>
</dbReference>
<dbReference type="SUPFAM" id="SSF55785">
    <property type="entry name" value="PYP-like sensor domain (PAS domain)"/>
    <property type="match status" value="1"/>
</dbReference>
<dbReference type="InterPro" id="IPR035965">
    <property type="entry name" value="PAS-like_dom_sf"/>
</dbReference>
<keyword evidence="3 6" id="KW-0597">Phosphoprotein</keyword>
<dbReference type="SUPFAM" id="SSF55874">
    <property type="entry name" value="ATPase domain of HSP90 chaperone/DNA topoisomerase II/histidine kinase"/>
    <property type="match status" value="1"/>
</dbReference>
<dbReference type="PRINTS" id="PR00344">
    <property type="entry name" value="BCTRLSENSOR"/>
</dbReference>
<dbReference type="eggNOG" id="COG5002">
    <property type="taxonomic scope" value="Bacteria"/>
</dbReference>
<organism evidence="12 13">
    <name type="scientific">Chthoniobacter flavus Ellin428</name>
    <dbReference type="NCBI Taxonomy" id="497964"/>
    <lineage>
        <taxon>Bacteria</taxon>
        <taxon>Pseudomonadati</taxon>
        <taxon>Verrucomicrobiota</taxon>
        <taxon>Spartobacteria</taxon>
        <taxon>Chthoniobacterales</taxon>
        <taxon>Chthoniobacteraceae</taxon>
        <taxon>Chthoniobacter</taxon>
    </lineage>
</organism>
<dbReference type="InterPro" id="IPR011006">
    <property type="entry name" value="CheY-like_superfamily"/>
</dbReference>
<dbReference type="InParanoid" id="B4D0Z0"/>
<dbReference type="Gene3D" id="3.30.565.10">
    <property type="entry name" value="Histidine kinase-like ATPase, C-terminal domain"/>
    <property type="match status" value="1"/>
</dbReference>
<comment type="catalytic activity">
    <reaction evidence="1">
        <text>ATP + protein L-histidine = ADP + protein N-phospho-L-histidine.</text>
        <dbReference type="EC" id="2.7.13.3"/>
    </reaction>
</comment>
<dbReference type="RefSeq" id="WP_006979916.1">
    <property type="nucleotide sequence ID" value="NZ_ABVL01000006.1"/>
</dbReference>
<dbReference type="Pfam" id="PF02518">
    <property type="entry name" value="HATPase_c"/>
    <property type="match status" value="1"/>
</dbReference>
<dbReference type="PROSITE" id="PS50113">
    <property type="entry name" value="PAC"/>
    <property type="match status" value="1"/>
</dbReference>
<feature type="domain" description="Response regulatory" evidence="9">
    <location>
        <begin position="406"/>
        <end position="520"/>
    </location>
</feature>
<feature type="domain" description="PAC" evidence="11">
    <location>
        <begin position="96"/>
        <end position="147"/>
    </location>
</feature>
<dbReference type="SMART" id="SM00448">
    <property type="entry name" value="REC"/>
    <property type="match status" value="1"/>
</dbReference>
<name>B4D0Z0_9BACT</name>
<evidence type="ECO:0000259" key="10">
    <source>
        <dbReference type="PROSITE" id="PS50112"/>
    </source>
</evidence>
<comment type="caution">
    <text evidence="12">The sequence shown here is derived from an EMBL/GenBank/DDBJ whole genome shotgun (WGS) entry which is preliminary data.</text>
</comment>
<evidence type="ECO:0000313" key="12">
    <source>
        <dbReference type="EMBL" id="EDY20002.1"/>
    </source>
</evidence>
<dbReference type="STRING" id="497964.CfE428DRAFT_2591"/>
<keyword evidence="4 12" id="KW-0808">Transferase</keyword>
<dbReference type="PROSITE" id="PS50110">
    <property type="entry name" value="RESPONSE_REGULATORY"/>
    <property type="match status" value="1"/>
</dbReference>
<dbReference type="SMART" id="SM00388">
    <property type="entry name" value="HisKA"/>
    <property type="match status" value="1"/>
</dbReference>
<dbReference type="InterPro" id="IPR003661">
    <property type="entry name" value="HisK_dim/P_dom"/>
</dbReference>
<evidence type="ECO:0000259" key="11">
    <source>
        <dbReference type="PROSITE" id="PS50113"/>
    </source>
</evidence>
<dbReference type="Pfam" id="PF00512">
    <property type="entry name" value="HisKA"/>
    <property type="match status" value="1"/>
</dbReference>
<dbReference type="Gene3D" id="3.30.450.20">
    <property type="entry name" value="PAS domain"/>
    <property type="match status" value="1"/>
</dbReference>
<evidence type="ECO:0000256" key="4">
    <source>
        <dbReference type="ARBA" id="ARBA00022679"/>
    </source>
</evidence>
<evidence type="ECO:0000256" key="3">
    <source>
        <dbReference type="ARBA" id="ARBA00022553"/>
    </source>
</evidence>
<dbReference type="InterPro" id="IPR036097">
    <property type="entry name" value="HisK_dim/P_sf"/>
</dbReference>
<sequence>MPNSSSTLLQRAEEALEMSHRRTRLYEAVLSSTPDLVYIFDLDHRFIYANKALLAMWGKTWDEAIGHNCLELGYEPWHAEMHDREIEQAVATKQAVRGEVPFTGTAGRRFYDYIFVPVIGADGNVEAVAGTTRDITERKEAEQQLAAAKAAAEAASRAKDDFLAALSHELRTPLNPVLLMAVEAERNPDLPASVRADFAAIRRNIELEARLIDDLLDLTRITRGKLRLERQALNVHELLRACVGFVQPEIEAHGLRLTLALDAAEHWVEADHVRLQQVFWNVLRNAVKFSLAGGDVIVRTANRDNQLRVEISDTGIGIAAADLPKIFDAFQQGREGNAFGGLGLGLAITRALVEQHGGRIVAESAGRGLGATFRFEFPLAKQSPPRPAAGAGSVGGGTPGQQTSRRILLVEDHEDTRETLSRLLVRRGHQVSPAGTIRAARALAASGEFDVMISDLGLPDGEGTELLTVFANTGRKPVSIAMTGFGMEEDIRRTLAAGFVAHLTKPINIADLDRLLTSLPVAEEAGR</sequence>
<dbReference type="FunFam" id="3.30.565.10:FF:000006">
    <property type="entry name" value="Sensor histidine kinase WalK"/>
    <property type="match status" value="1"/>
</dbReference>
<dbReference type="GO" id="GO:0000155">
    <property type="term" value="F:phosphorelay sensor kinase activity"/>
    <property type="evidence" value="ECO:0007669"/>
    <property type="project" value="InterPro"/>
</dbReference>
<dbReference type="Pfam" id="PF08448">
    <property type="entry name" value="PAS_4"/>
    <property type="match status" value="1"/>
</dbReference>
<dbReference type="Gene3D" id="1.10.287.130">
    <property type="match status" value="1"/>
</dbReference>
<dbReference type="InterPro" id="IPR003594">
    <property type="entry name" value="HATPase_dom"/>
</dbReference>
<dbReference type="InterPro" id="IPR036890">
    <property type="entry name" value="HATPase_C_sf"/>
</dbReference>
<protein>
    <recommendedName>
        <fullName evidence="2">histidine kinase</fullName>
        <ecNumber evidence="2">2.7.13.3</ecNumber>
    </recommendedName>
</protein>
<feature type="modified residue" description="4-aspartylphosphate" evidence="6">
    <location>
        <position position="455"/>
    </location>
</feature>
<dbReference type="SMART" id="SM00387">
    <property type="entry name" value="HATPase_c"/>
    <property type="match status" value="1"/>
</dbReference>
<evidence type="ECO:0000256" key="6">
    <source>
        <dbReference type="PROSITE-ProRule" id="PRU00169"/>
    </source>
</evidence>
<keyword evidence="5 12" id="KW-0418">Kinase</keyword>
<dbReference type="SUPFAM" id="SSF52172">
    <property type="entry name" value="CheY-like"/>
    <property type="match status" value="1"/>
</dbReference>
<evidence type="ECO:0000256" key="1">
    <source>
        <dbReference type="ARBA" id="ARBA00000085"/>
    </source>
</evidence>
<dbReference type="Pfam" id="PF00072">
    <property type="entry name" value="Response_reg"/>
    <property type="match status" value="1"/>
</dbReference>
<evidence type="ECO:0000256" key="5">
    <source>
        <dbReference type="ARBA" id="ARBA00022777"/>
    </source>
</evidence>
<keyword evidence="13" id="KW-1185">Reference proteome</keyword>
<dbReference type="NCBIfam" id="TIGR00229">
    <property type="entry name" value="sensory_box"/>
    <property type="match status" value="1"/>
</dbReference>
<dbReference type="Proteomes" id="UP000005824">
    <property type="component" value="Unassembled WGS sequence"/>
</dbReference>